<accession>A0ABS2NXJ8</accession>
<evidence type="ECO:0000313" key="1">
    <source>
        <dbReference type="EMBL" id="MBM7619344.1"/>
    </source>
</evidence>
<reference evidence="1 2" key="1">
    <citation type="submission" date="2021-01" db="EMBL/GenBank/DDBJ databases">
        <title>Genomic Encyclopedia of Type Strains, Phase IV (KMG-IV): sequencing the most valuable type-strain genomes for metagenomic binning, comparative biology and taxonomic classification.</title>
        <authorList>
            <person name="Goeker M."/>
        </authorList>
    </citation>
    <scope>NUCLEOTIDE SEQUENCE [LARGE SCALE GENOMIC DNA]</scope>
    <source>
        <strain evidence="1 2">DSM 25879</strain>
    </source>
</reference>
<sequence>MQAIDFWEKYKNYNQENPDKDNEDLLLMAFESVQREIVQSNYSIDAVRLGHEIYGYLGDRGLQMRVDLTRRYLKKGSIESLNDLFWANWEMVDNLALLKSYEEMIEEQVAFLEWSKENLGPEYWIKVMYDSTQAVGWFHENRMDDWFEIYQELLTKIHPSESNRHSRILLVETASGLCAYERKDYDRALKEIGKYHDILTEDEKWHDYDKFYIRYVTYLLETYLGKKEMDKYDALINDTIFKIENKFGQYEKGLSDNIDEVCDMSHDIATSLMWEKRYEQAMKLFEKAIEYQGTGVTHFFYAICIWAQNKDREETLHHLRMAENKITGNGGLRSRYIHMFLEQPEFIDVREDEEFLSVFNHVPVGGGL</sequence>
<keyword evidence="2" id="KW-1185">Reference proteome</keyword>
<organism evidence="1 2">
    <name type="scientific">Sutcliffiella tianshenii</name>
    <dbReference type="NCBI Taxonomy" id="1463404"/>
    <lineage>
        <taxon>Bacteria</taxon>
        <taxon>Bacillati</taxon>
        <taxon>Bacillota</taxon>
        <taxon>Bacilli</taxon>
        <taxon>Bacillales</taxon>
        <taxon>Bacillaceae</taxon>
        <taxon>Sutcliffiella</taxon>
    </lineage>
</organism>
<name>A0ABS2NXJ8_9BACI</name>
<evidence type="ECO:0000313" key="2">
    <source>
        <dbReference type="Proteomes" id="UP000737402"/>
    </source>
</evidence>
<dbReference type="RefSeq" id="WP_204414337.1">
    <property type="nucleotide sequence ID" value="NZ_JAFBED010000002.1"/>
</dbReference>
<dbReference type="Gene3D" id="1.25.40.10">
    <property type="entry name" value="Tetratricopeptide repeat domain"/>
    <property type="match status" value="1"/>
</dbReference>
<dbReference type="InterPro" id="IPR011990">
    <property type="entry name" value="TPR-like_helical_dom_sf"/>
</dbReference>
<dbReference type="Proteomes" id="UP000737402">
    <property type="component" value="Unassembled WGS sequence"/>
</dbReference>
<gene>
    <name evidence="1" type="ORF">JOC95_001193</name>
</gene>
<dbReference type="SUPFAM" id="SSF48452">
    <property type="entry name" value="TPR-like"/>
    <property type="match status" value="1"/>
</dbReference>
<protein>
    <submittedName>
        <fullName evidence="1">Tetratricopeptide (TPR) repeat protein</fullName>
    </submittedName>
</protein>
<comment type="caution">
    <text evidence="1">The sequence shown here is derived from an EMBL/GenBank/DDBJ whole genome shotgun (WGS) entry which is preliminary data.</text>
</comment>
<dbReference type="EMBL" id="JAFBED010000002">
    <property type="protein sequence ID" value="MBM7619344.1"/>
    <property type="molecule type" value="Genomic_DNA"/>
</dbReference>
<proteinExistence type="predicted"/>